<gene>
    <name evidence="2" type="ORF">DVH24_000027</name>
</gene>
<evidence type="ECO:0000313" key="3">
    <source>
        <dbReference type="Proteomes" id="UP000290289"/>
    </source>
</evidence>
<keyword evidence="1" id="KW-0472">Membrane</keyword>
<keyword evidence="1" id="KW-0812">Transmembrane</keyword>
<evidence type="ECO:0000313" key="2">
    <source>
        <dbReference type="EMBL" id="RXH88428.1"/>
    </source>
</evidence>
<comment type="caution">
    <text evidence="2">The sequence shown here is derived from an EMBL/GenBank/DDBJ whole genome shotgun (WGS) entry which is preliminary data.</text>
</comment>
<keyword evidence="1" id="KW-1133">Transmembrane helix</keyword>
<dbReference type="AlphaFoldDB" id="A0A498IYM7"/>
<protein>
    <submittedName>
        <fullName evidence="2">Uncharacterized protein</fullName>
    </submittedName>
</protein>
<dbReference type="STRING" id="3750.A0A498IYM7"/>
<reference evidence="2 3" key="1">
    <citation type="submission" date="2018-10" db="EMBL/GenBank/DDBJ databases">
        <title>A high-quality apple genome assembly.</title>
        <authorList>
            <person name="Hu J."/>
        </authorList>
    </citation>
    <scope>NUCLEOTIDE SEQUENCE [LARGE SCALE GENOMIC DNA]</scope>
    <source>
        <strain evidence="3">cv. HFTH1</strain>
        <tissue evidence="2">Young leaf</tissue>
    </source>
</reference>
<sequence>MGSHSIGIKPFVESLSKCPKHGLHNPFKAPEMFVLITILFLCHHLSLGIICFFRLLTWFHVMVENKKIFINFSLLKNLTVIFCNNIN</sequence>
<feature type="transmembrane region" description="Helical" evidence="1">
    <location>
        <begin position="32"/>
        <end position="56"/>
    </location>
</feature>
<accession>A0A498IYM7</accession>
<name>A0A498IYM7_MALDO</name>
<keyword evidence="3" id="KW-1185">Reference proteome</keyword>
<dbReference type="Proteomes" id="UP000290289">
    <property type="component" value="Chromosome 9"/>
</dbReference>
<proteinExistence type="predicted"/>
<evidence type="ECO:0000256" key="1">
    <source>
        <dbReference type="SAM" id="Phobius"/>
    </source>
</evidence>
<organism evidence="2 3">
    <name type="scientific">Malus domestica</name>
    <name type="common">Apple</name>
    <name type="synonym">Pyrus malus</name>
    <dbReference type="NCBI Taxonomy" id="3750"/>
    <lineage>
        <taxon>Eukaryota</taxon>
        <taxon>Viridiplantae</taxon>
        <taxon>Streptophyta</taxon>
        <taxon>Embryophyta</taxon>
        <taxon>Tracheophyta</taxon>
        <taxon>Spermatophyta</taxon>
        <taxon>Magnoliopsida</taxon>
        <taxon>eudicotyledons</taxon>
        <taxon>Gunneridae</taxon>
        <taxon>Pentapetalae</taxon>
        <taxon>rosids</taxon>
        <taxon>fabids</taxon>
        <taxon>Rosales</taxon>
        <taxon>Rosaceae</taxon>
        <taxon>Amygdaloideae</taxon>
        <taxon>Maleae</taxon>
        <taxon>Malus</taxon>
    </lineage>
</organism>
<dbReference type="EMBL" id="RDQH01000335">
    <property type="protein sequence ID" value="RXH88428.1"/>
    <property type="molecule type" value="Genomic_DNA"/>
</dbReference>